<dbReference type="GeneID" id="15803096"/>
<accession>L1LCQ9</accession>
<evidence type="ECO:0000256" key="1">
    <source>
        <dbReference type="SAM" id="MobiDB-lite"/>
    </source>
</evidence>
<name>L1LCQ9_THEEQ</name>
<dbReference type="EMBL" id="ACOU01000003">
    <property type="protein sequence ID" value="EKX73126.1"/>
    <property type="molecule type" value="Genomic_DNA"/>
</dbReference>
<evidence type="ECO:0000313" key="3">
    <source>
        <dbReference type="Proteomes" id="UP000031512"/>
    </source>
</evidence>
<feature type="compositionally biased region" description="Polar residues" evidence="1">
    <location>
        <begin position="165"/>
        <end position="174"/>
    </location>
</feature>
<evidence type="ECO:0000313" key="2">
    <source>
        <dbReference type="EMBL" id="EKX73126.1"/>
    </source>
</evidence>
<reference evidence="2 3" key="1">
    <citation type="journal article" date="2012" name="BMC Genomics">
        <title>Comparative genomic analysis and phylogenetic position of Theileria equi.</title>
        <authorList>
            <person name="Kappmeyer L.S."/>
            <person name="Thiagarajan M."/>
            <person name="Herndon D.R."/>
            <person name="Ramsay J.D."/>
            <person name="Caler E."/>
            <person name="Djikeng A."/>
            <person name="Gillespie J.J."/>
            <person name="Lau A.O."/>
            <person name="Roalson E.H."/>
            <person name="Silva J.C."/>
            <person name="Silva M.G."/>
            <person name="Suarez C.E."/>
            <person name="Ueti M.W."/>
            <person name="Nene V.M."/>
            <person name="Mealey R.H."/>
            <person name="Knowles D.P."/>
            <person name="Brayton K.A."/>
        </authorList>
    </citation>
    <scope>NUCLEOTIDE SEQUENCE [LARGE SCALE GENOMIC DNA]</scope>
    <source>
        <strain evidence="2 3">WA</strain>
    </source>
</reference>
<feature type="region of interest" description="Disordered" evidence="1">
    <location>
        <begin position="144"/>
        <end position="204"/>
    </location>
</feature>
<dbReference type="VEuPathDB" id="PiroplasmaDB:BEWA_051800"/>
<dbReference type="AlphaFoldDB" id="L1LCQ9"/>
<gene>
    <name evidence="2" type="ORF">BEWA_051800</name>
</gene>
<comment type="caution">
    <text evidence="2">The sequence shown here is derived from an EMBL/GenBank/DDBJ whole genome shotgun (WGS) entry which is preliminary data.</text>
</comment>
<proteinExistence type="predicted"/>
<dbReference type="Proteomes" id="UP000031512">
    <property type="component" value="Unassembled WGS sequence"/>
</dbReference>
<protein>
    <recommendedName>
        <fullName evidence="4">Signal peptide containing protein</fullName>
    </recommendedName>
</protein>
<sequence length="287" mass="33499">MKIIPLYLIFCYCINGIYGRNHELDINYDINSTRYAVKYELSGTILNRILLPKTNDWFNRVTDGNHVIWEGYRDERCEMLKLHPQKSEKPSVCLYIKYDSCVTFKQFDYRSNHWLLITEITYGCARDVNDSLTAIPSLNICSDEESRKEAEDSREDTLDFALDENLSNTETSDGSSEEPSDQVIADDSTNGNQSEKTKQDNHPCITKDYFPEGRGFAEVKNEGQTLWKARFRCEVCVHVSVVLKHGKFPLAKLRIKLHRDSNYLYFEKEKDEWKSIDKTTYYINSSR</sequence>
<evidence type="ECO:0008006" key="4">
    <source>
        <dbReference type="Google" id="ProtNLM"/>
    </source>
</evidence>
<keyword evidence="3" id="KW-1185">Reference proteome</keyword>
<dbReference type="RefSeq" id="XP_004832578.1">
    <property type="nucleotide sequence ID" value="XM_004832521.1"/>
</dbReference>
<organism evidence="2 3">
    <name type="scientific">Theileria equi strain WA</name>
    <dbReference type="NCBI Taxonomy" id="1537102"/>
    <lineage>
        <taxon>Eukaryota</taxon>
        <taxon>Sar</taxon>
        <taxon>Alveolata</taxon>
        <taxon>Apicomplexa</taxon>
        <taxon>Aconoidasida</taxon>
        <taxon>Piroplasmida</taxon>
        <taxon>Theileriidae</taxon>
        <taxon>Theileria</taxon>
    </lineage>
</organism>
<feature type="compositionally biased region" description="Basic and acidic residues" evidence="1">
    <location>
        <begin position="144"/>
        <end position="157"/>
    </location>
</feature>
<dbReference type="KEGG" id="beq:BEWA_051800"/>